<dbReference type="AlphaFoldDB" id="A0A6A4W4S2"/>
<dbReference type="GO" id="GO:0045211">
    <property type="term" value="C:postsynaptic membrane"/>
    <property type="evidence" value="ECO:0007669"/>
    <property type="project" value="TreeGrafter"/>
</dbReference>
<dbReference type="InterPro" id="IPR036770">
    <property type="entry name" value="Ankyrin_rpt-contain_sf"/>
</dbReference>
<dbReference type="SUPFAM" id="SSF48403">
    <property type="entry name" value="Ankyrin repeat"/>
    <property type="match status" value="1"/>
</dbReference>
<accession>A0A6A4W4S2</accession>
<dbReference type="Pfam" id="PF12796">
    <property type="entry name" value="Ank_2"/>
    <property type="match status" value="1"/>
</dbReference>
<gene>
    <name evidence="3" type="primary">shn-1</name>
    <name evidence="3" type="ORF">FJT64_027143</name>
</gene>
<dbReference type="GO" id="GO:0014069">
    <property type="term" value="C:postsynaptic density"/>
    <property type="evidence" value="ECO:0007669"/>
    <property type="project" value="TreeGrafter"/>
</dbReference>
<dbReference type="InterPro" id="IPR051569">
    <property type="entry name" value="SHANK"/>
</dbReference>
<feature type="repeat" description="ANK" evidence="1">
    <location>
        <begin position="289"/>
        <end position="310"/>
    </location>
</feature>
<dbReference type="Proteomes" id="UP000440578">
    <property type="component" value="Unassembled WGS sequence"/>
</dbReference>
<evidence type="ECO:0000256" key="1">
    <source>
        <dbReference type="PROSITE-ProRule" id="PRU00023"/>
    </source>
</evidence>
<dbReference type="PANTHER" id="PTHR24135:SF28">
    <property type="entry name" value="LD13733P"/>
    <property type="match status" value="1"/>
</dbReference>
<sequence>MEDDLSVTSDELIFIRICVPELSVEKCLQFCRSDLVWDVKQQCLRSLPKELKESFNYGLFYPPQNGKAGKFLDEARPIADYPFAEPVGCLEVSRSRPTGRSARTTSLSPPLTMLSVGEEPWRRQPCRRRAQRVASCRERAGRGQHRVSWQDQVERVSWWQDEVGRQTGAPAPPEPTAALPLGGHHDRRRAAPVCSQLKYKRRVYKMLKMDERQLRAAHSRANLRRIVEHVLQANADKVAKLCAKGLDPNFHCPETGETPLTLTAKLKSPSRVILTLVNGGALVDYRTLEGATALHKAVERNNFEALKTLLGEIGESGREGRTPRWILG</sequence>
<keyword evidence="4" id="KW-1185">Reference proteome</keyword>
<feature type="region of interest" description="Disordered" evidence="2">
    <location>
        <begin position="165"/>
        <end position="189"/>
    </location>
</feature>
<evidence type="ECO:0000313" key="3">
    <source>
        <dbReference type="EMBL" id="KAF0300309.1"/>
    </source>
</evidence>
<dbReference type="GO" id="GO:0043197">
    <property type="term" value="C:dendritic spine"/>
    <property type="evidence" value="ECO:0007669"/>
    <property type="project" value="TreeGrafter"/>
</dbReference>
<dbReference type="Gene3D" id="3.10.20.90">
    <property type="entry name" value="Phosphatidylinositol 3-kinase Catalytic Subunit, Chain A, domain 1"/>
    <property type="match status" value="1"/>
</dbReference>
<dbReference type="InterPro" id="IPR002110">
    <property type="entry name" value="Ankyrin_rpt"/>
</dbReference>
<dbReference type="PANTHER" id="PTHR24135">
    <property type="entry name" value="SH3 AND MULTIPLE ANKYRIN REPEAT DOMAINS PROTEIN"/>
    <property type="match status" value="1"/>
</dbReference>
<dbReference type="CDD" id="cd17091">
    <property type="entry name" value="FERM_F0_SHANK"/>
    <property type="match status" value="1"/>
</dbReference>
<dbReference type="GO" id="GO:0035255">
    <property type="term" value="F:ionotropic glutamate receptor binding"/>
    <property type="evidence" value="ECO:0007669"/>
    <property type="project" value="TreeGrafter"/>
</dbReference>
<comment type="caution">
    <text evidence="3">The sequence shown here is derived from an EMBL/GenBank/DDBJ whole genome shotgun (WGS) entry which is preliminary data.</text>
</comment>
<dbReference type="PROSITE" id="PS50297">
    <property type="entry name" value="ANK_REP_REGION"/>
    <property type="match status" value="1"/>
</dbReference>
<dbReference type="GO" id="GO:0030160">
    <property type="term" value="F:synaptic receptor adaptor activity"/>
    <property type="evidence" value="ECO:0007669"/>
    <property type="project" value="TreeGrafter"/>
</dbReference>
<proteinExistence type="predicted"/>
<reference evidence="3 4" key="1">
    <citation type="submission" date="2019-07" db="EMBL/GenBank/DDBJ databases">
        <title>Draft genome assembly of a fouling barnacle, Amphibalanus amphitrite (Darwin, 1854): The first reference genome for Thecostraca.</title>
        <authorList>
            <person name="Kim W."/>
        </authorList>
    </citation>
    <scope>NUCLEOTIDE SEQUENCE [LARGE SCALE GENOMIC DNA]</scope>
    <source>
        <strain evidence="3">SNU_AA5</strain>
        <tissue evidence="3">Soma without cirri and trophi</tissue>
    </source>
</reference>
<keyword evidence="1" id="KW-0040">ANK repeat</keyword>
<name>A0A6A4W4S2_AMPAM</name>
<evidence type="ECO:0000313" key="4">
    <source>
        <dbReference type="Proteomes" id="UP000440578"/>
    </source>
</evidence>
<dbReference type="Gene3D" id="1.25.40.20">
    <property type="entry name" value="Ankyrin repeat-containing domain"/>
    <property type="match status" value="1"/>
</dbReference>
<protein>
    <submittedName>
        <fullName evidence="3">Protein shank</fullName>
    </submittedName>
</protein>
<organism evidence="3 4">
    <name type="scientific">Amphibalanus amphitrite</name>
    <name type="common">Striped barnacle</name>
    <name type="synonym">Balanus amphitrite</name>
    <dbReference type="NCBI Taxonomy" id="1232801"/>
    <lineage>
        <taxon>Eukaryota</taxon>
        <taxon>Metazoa</taxon>
        <taxon>Ecdysozoa</taxon>
        <taxon>Arthropoda</taxon>
        <taxon>Crustacea</taxon>
        <taxon>Multicrustacea</taxon>
        <taxon>Cirripedia</taxon>
        <taxon>Thoracica</taxon>
        <taxon>Thoracicalcarea</taxon>
        <taxon>Balanomorpha</taxon>
        <taxon>Balanoidea</taxon>
        <taxon>Balanidae</taxon>
        <taxon>Amphibalaninae</taxon>
        <taxon>Amphibalanus</taxon>
    </lineage>
</organism>
<evidence type="ECO:0000256" key="2">
    <source>
        <dbReference type="SAM" id="MobiDB-lite"/>
    </source>
</evidence>
<dbReference type="PROSITE" id="PS50088">
    <property type="entry name" value="ANK_REPEAT"/>
    <property type="match status" value="1"/>
</dbReference>
<dbReference type="OrthoDB" id="445896at2759"/>
<dbReference type="EMBL" id="VIIS01001273">
    <property type="protein sequence ID" value="KAF0300309.1"/>
    <property type="molecule type" value="Genomic_DNA"/>
</dbReference>